<sequence>MPRGISSCPHLNPAISYPSASHPHSNHQLSPFIFSSVSDIVSILYFDQQGALLHEIFPSLLTKILLNCNQSDNQEPAIGFGWV</sequence>
<dbReference type="Proteomes" id="UP000823775">
    <property type="component" value="Unassembled WGS sequence"/>
</dbReference>
<evidence type="ECO:0000313" key="2">
    <source>
        <dbReference type="Proteomes" id="UP000823775"/>
    </source>
</evidence>
<accession>A0ABS8RVY7</accession>
<organism evidence="1 2">
    <name type="scientific">Datura stramonium</name>
    <name type="common">Jimsonweed</name>
    <name type="synonym">Common thornapple</name>
    <dbReference type="NCBI Taxonomy" id="4076"/>
    <lineage>
        <taxon>Eukaryota</taxon>
        <taxon>Viridiplantae</taxon>
        <taxon>Streptophyta</taxon>
        <taxon>Embryophyta</taxon>
        <taxon>Tracheophyta</taxon>
        <taxon>Spermatophyta</taxon>
        <taxon>Magnoliopsida</taxon>
        <taxon>eudicotyledons</taxon>
        <taxon>Gunneridae</taxon>
        <taxon>Pentapetalae</taxon>
        <taxon>asterids</taxon>
        <taxon>lamiids</taxon>
        <taxon>Solanales</taxon>
        <taxon>Solanaceae</taxon>
        <taxon>Solanoideae</taxon>
        <taxon>Datureae</taxon>
        <taxon>Datura</taxon>
    </lineage>
</organism>
<reference evidence="1 2" key="1">
    <citation type="journal article" date="2021" name="BMC Genomics">
        <title>Datura genome reveals duplications of psychoactive alkaloid biosynthetic genes and high mutation rate following tissue culture.</title>
        <authorList>
            <person name="Rajewski A."/>
            <person name="Carter-House D."/>
            <person name="Stajich J."/>
            <person name="Litt A."/>
        </authorList>
    </citation>
    <scope>NUCLEOTIDE SEQUENCE [LARGE SCALE GENOMIC DNA]</scope>
    <source>
        <strain evidence="1">AR-01</strain>
    </source>
</reference>
<gene>
    <name evidence="1" type="ORF">HAX54_009118</name>
</gene>
<comment type="caution">
    <text evidence="1">The sequence shown here is derived from an EMBL/GenBank/DDBJ whole genome shotgun (WGS) entry which is preliminary data.</text>
</comment>
<keyword evidence="2" id="KW-1185">Reference proteome</keyword>
<evidence type="ECO:0000313" key="1">
    <source>
        <dbReference type="EMBL" id="MCD7450970.1"/>
    </source>
</evidence>
<name>A0ABS8RVY7_DATST</name>
<protein>
    <submittedName>
        <fullName evidence="1">Uncharacterized protein</fullName>
    </submittedName>
</protein>
<dbReference type="EMBL" id="JACEIK010000149">
    <property type="protein sequence ID" value="MCD7450970.1"/>
    <property type="molecule type" value="Genomic_DNA"/>
</dbReference>
<proteinExistence type="predicted"/>